<name>D1BAP6_SANKS</name>
<feature type="region of interest" description="Disordered" evidence="2">
    <location>
        <begin position="75"/>
        <end position="100"/>
    </location>
</feature>
<dbReference type="STRING" id="446469.Sked_06370"/>
<keyword evidence="5" id="KW-1185">Reference proteome</keyword>
<evidence type="ECO:0000256" key="2">
    <source>
        <dbReference type="SAM" id="MobiDB-lite"/>
    </source>
</evidence>
<dbReference type="PRINTS" id="PR00633">
    <property type="entry name" value="RCCNDNSATION"/>
</dbReference>
<dbReference type="Gene3D" id="2.60.40.2700">
    <property type="match status" value="1"/>
</dbReference>
<dbReference type="PROSITE" id="PS50012">
    <property type="entry name" value="RCC1_3"/>
    <property type="match status" value="7"/>
</dbReference>
<reference evidence="4 5" key="1">
    <citation type="journal article" date="2009" name="Stand. Genomic Sci.">
        <title>Complete genome sequence of Sanguibacter keddieii type strain (ST-74).</title>
        <authorList>
            <person name="Ivanova N."/>
            <person name="Sikorski J."/>
            <person name="Sims D."/>
            <person name="Brettin T."/>
            <person name="Detter J.C."/>
            <person name="Han C."/>
            <person name="Lapidus A."/>
            <person name="Copeland A."/>
            <person name="Glavina Del Rio T."/>
            <person name="Nolan M."/>
            <person name="Chen F."/>
            <person name="Lucas S."/>
            <person name="Tice H."/>
            <person name="Cheng J.F."/>
            <person name="Bruce D."/>
            <person name="Goodwin L."/>
            <person name="Pitluck S."/>
            <person name="Pati A."/>
            <person name="Mavromatis K."/>
            <person name="Chen A."/>
            <person name="Palaniappan K."/>
            <person name="D'haeseleer P."/>
            <person name="Chain P."/>
            <person name="Bristow J."/>
            <person name="Eisen J.A."/>
            <person name="Markowitz V."/>
            <person name="Hugenholtz P."/>
            <person name="Goker M."/>
            <person name="Pukall R."/>
            <person name="Klenk H.P."/>
            <person name="Kyrpides N.C."/>
        </authorList>
    </citation>
    <scope>NUCLEOTIDE SEQUENCE [LARGE SCALE GENOMIC DNA]</scope>
    <source>
        <strain evidence="5">ATCC 51767 / DSM 10542 / NCFB 3025 / ST-74</strain>
    </source>
</reference>
<dbReference type="EMBL" id="CP001819">
    <property type="protein sequence ID" value="ACZ20597.1"/>
    <property type="molecule type" value="Genomic_DNA"/>
</dbReference>
<accession>D1BAP6</accession>
<dbReference type="InterPro" id="IPR000408">
    <property type="entry name" value="Reg_chr_condens"/>
</dbReference>
<dbReference type="SUPFAM" id="SSF50985">
    <property type="entry name" value="RCC1/BLIP-II"/>
    <property type="match status" value="1"/>
</dbReference>
<gene>
    <name evidence="4" type="ordered locus">Sked_06370</name>
</gene>
<dbReference type="InterPro" id="IPR058923">
    <property type="entry name" value="RCC1-like_dom"/>
</dbReference>
<evidence type="ECO:0000313" key="4">
    <source>
        <dbReference type="EMBL" id="ACZ20597.1"/>
    </source>
</evidence>
<dbReference type="InterPro" id="IPR009091">
    <property type="entry name" value="RCC1/BLIP-II"/>
</dbReference>
<sequence>MSTRSAVLPWSSERSRHMSVAVHRTFVTLVLALVAALVMPLAAGAVVLPDELVATDEVDGAPVVEEIDRGLLEEPTPVELPDAVSPPPPHALTPDDEQEVVASATEDEEITVADLESPDETDVSDAPEHAKYPTLSTAASTGRDTHIAAGHSHGLYLDSKGQIWAWGLNSSGQLGNGTRASSTTPVPVDMTGVMANSEMVAVAAGARHSLALDSEGNVFAWGRNGFGELGDGTRVDRSTPVRVGGLLAEQPVERISGGGNTTDAGIQGNSLALGANGRVYTWGAGERGRLGIGTSPASIATPALVGGLIADQHIVDASFGTNNAVVLSSDGRLFSWGDGSYGALGNGTTTTSASPVAVTMTGVLSGVSISQVDAGQLGSIARSVTGELFTWGWNNAGQIGNGTTSNSTVPTRVDMGALEALGNRPIQASAGPAFYMALGADGRLAAWGLNTSGQLGAGTNVNASRPVAVRVDGVMVGANIIQVTNSSSGTTLALADDGRVFAWGIGGSGGLGNGSSSNANAPVQVGGLRTTIQPEDIGVTEGDDAKFMASSNELTATVQWQSSTDGGHTWAPIIGEISSDLIILATTREMTGTQFRAVFTSASPFPNTVVSRAATLTVQELEDPPLITLHPVNRVRSLVDLEVTLTADAVSPTPMTVQWQSSADDGSTWVDLVGATDKTHTFVATEDLDGALFRAVFTNPAGAATTDSALLQVVLRAPQAHLSVTPTTRLVTEPELA</sequence>
<dbReference type="PANTHER" id="PTHR22870">
    <property type="entry name" value="REGULATOR OF CHROMOSOME CONDENSATION"/>
    <property type="match status" value="1"/>
</dbReference>
<dbReference type="Gene3D" id="2.130.10.30">
    <property type="entry name" value="Regulator of chromosome condensation 1/beta-lactamase-inhibitor protein II"/>
    <property type="match status" value="3"/>
</dbReference>
<dbReference type="HOGENOM" id="CLU_376379_0_0_11"/>
<dbReference type="Pfam" id="PF25390">
    <property type="entry name" value="WD40_RLD"/>
    <property type="match status" value="1"/>
</dbReference>
<dbReference type="KEGG" id="ske:Sked_06370"/>
<proteinExistence type="predicted"/>
<dbReference type="InterPro" id="IPR051210">
    <property type="entry name" value="Ub_ligase/GEF_domain"/>
</dbReference>
<dbReference type="Proteomes" id="UP000000322">
    <property type="component" value="Chromosome"/>
</dbReference>
<dbReference type="eggNOG" id="COG5184">
    <property type="taxonomic scope" value="Bacteria"/>
</dbReference>
<keyword evidence="1" id="KW-0677">Repeat</keyword>
<organism evidence="4 5">
    <name type="scientific">Sanguibacter keddieii (strain ATCC 51767 / DSM 10542 / NCFB 3025 / ST-74)</name>
    <dbReference type="NCBI Taxonomy" id="446469"/>
    <lineage>
        <taxon>Bacteria</taxon>
        <taxon>Bacillati</taxon>
        <taxon>Actinomycetota</taxon>
        <taxon>Actinomycetes</taxon>
        <taxon>Micrococcales</taxon>
        <taxon>Sanguibacteraceae</taxon>
        <taxon>Sanguibacter</taxon>
    </lineage>
</organism>
<dbReference type="AlphaFoldDB" id="D1BAP6"/>
<evidence type="ECO:0000259" key="3">
    <source>
        <dbReference type="Pfam" id="PF25390"/>
    </source>
</evidence>
<evidence type="ECO:0000313" key="5">
    <source>
        <dbReference type="Proteomes" id="UP000000322"/>
    </source>
</evidence>
<dbReference type="PROSITE" id="PS00626">
    <property type="entry name" value="RCC1_2"/>
    <property type="match status" value="2"/>
</dbReference>
<protein>
    <submittedName>
        <fullName evidence="4">RCC1 domain-containing protein, alpha-tubulin suppressor</fullName>
    </submittedName>
</protein>
<feature type="domain" description="RCC1-like" evidence="3">
    <location>
        <begin position="270"/>
        <end position="528"/>
    </location>
</feature>
<evidence type="ECO:0000256" key="1">
    <source>
        <dbReference type="ARBA" id="ARBA00022737"/>
    </source>
</evidence>
<dbReference type="PANTHER" id="PTHR22870:SF408">
    <property type="entry name" value="OS09G0560450 PROTEIN"/>
    <property type="match status" value="1"/>
</dbReference>
<dbReference type="Pfam" id="PF00415">
    <property type="entry name" value="RCC1"/>
    <property type="match status" value="2"/>
</dbReference>